<protein>
    <submittedName>
        <fullName evidence="2">Amidohydrolase</fullName>
    </submittedName>
</protein>
<sequence length="504" mass="56108">MMRIFWTNFHCPDPSVTVVITENENILAVGNDTLLTEKSSFDQVRDLEGAFLTPGFWDSHIHLLDYGRSFRRLRFDPQQNLDAILGQVRQRAQEEAPATWVLGGGWNRSALQAAPDRLLLDEVAPRHPVLLMSWDYHTAWLNTRAAEQLNLDPRQVQGDRDGHGRWTGILREGLAFWAQESAMAQDDSHLEEDLARGMMEAAHVGLTGVTTIENAQGLRMLETAPHLLRAGVFLRDVHAASLLDLGVRGGFGNPYLRILGIKWFLDGALGSGTAWMKQSYSDDPENFGMAPQAGQDLIAPARELSRQGLLLAVHAIGDRAVHQASLVLSQSQEVRTDGMRSRIEHGQLIDDEDLAIIQRSPIALSMQPVHLLVDRPIAEVKWGANRSRWAFRFRDAWDANIPLIFGSDAPVANPNPALGLWAAVHRGMPGDPPWHAEQALTPTEAIWAYTRAAAVVDGRPSGLLREGYWADFTLWREDPRAALIHRDFHGLSVVGTVVGGRRIW</sequence>
<dbReference type="AlphaFoldDB" id="A0A7Y0L5R8"/>
<dbReference type="SUPFAM" id="SSF51556">
    <property type="entry name" value="Metallo-dependent hydrolases"/>
    <property type="match status" value="1"/>
</dbReference>
<dbReference type="Gene3D" id="3.10.310.70">
    <property type="match status" value="1"/>
</dbReference>
<gene>
    <name evidence="2" type="ORF">HIJ39_12950</name>
</gene>
<name>A0A7Y0L5R8_9FIRM</name>
<organism evidence="2 3">
    <name type="scientific">Sulfobacillus harzensis</name>
    <dbReference type="NCBI Taxonomy" id="2729629"/>
    <lineage>
        <taxon>Bacteria</taxon>
        <taxon>Bacillati</taxon>
        <taxon>Bacillota</taxon>
        <taxon>Clostridia</taxon>
        <taxon>Eubacteriales</taxon>
        <taxon>Clostridiales Family XVII. Incertae Sedis</taxon>
        <taxon>Sulfobacillus</taxon>
    </lineage>
</organism>
<accession>A0A7Y0L5R8</accession>
<dbReference type="InterPro" id="IPR011059">
    <property type="entry name" value="Metal-dep_hydrolase_composite"/>
</dbReference>
<dbReference type="EMBL" id="JABBVZ010000044">
    <property type="protein sequence ID" value="NMP23246.1"/>
    <property type="molecule type" value="Genomic_DNA"/>
</dbReference>
<reference evidence="2 3" key="1">
    <citation type="submission" date="2020-04" db="EMBL/GenBank/DDBJ databases">
        <authorList>
            <person name="Zhang R."/>
            <person name="Schippers A."/>
        </authorList>
    </citation>
    <scope>NUCLEOTIDE SEQUENCE [LARGE SCALE GENOMIC DNA]</scope>
    <source>
        <strain evidence="2 3">DSM 109850</strain>
    </source>
</reference>
<dbReference type="Proteomes" id="UP000533476">
    <property type="component" value="Unassembled WGS sequence"/>
</dbReference>
<dbReference type="GO" id="GO:0016810">
    <property type="term" value="F:hydrolase activity, acting on carbon-nitrogen (but not peptide) bonds"/>
    <property type="evidence" value="ECO:0007669"/>
    <property type="project" value="InterPro"/>
</dbReference>
<comment type="caution">
    <text evidence="2">The sequence shown here is derived from an EMBL/GenBank/DDBJ whole genome shotgun (WGS) entry which is preliminary data.</text>
</comment>
<dbReference type="PANTHER" id="PTHR22642">
    <property type="entry name" value="IMIDAZOLONEPROPIONASE"/>
    <property type="match status" value="1"/>
</dbReference>
<dbReference type="InterPro" id="IPR033932">
    <property type="entry name" value="YtcJ-like"/>
</dbReference>
<evidence type="ECO:0000313" key="2">
    <source>
        <dbReference type="EMBL" id="NMP23246.1"/>
    </source>
</evidence>
<dbReference type="SUPFAM" id="SSF51338">
    <property type="entry name" value="Composite domain of metallo-dependent hydrolases"/>
    <property type="match status" value="1"/>
</dbReference>
<dbReference type="RefSeq" id="WP_169100331.1">
    <property type="nucleotide sequence ID" value="NZ_JABBVZ010000044.1"/>
</dbReference>
<evidence type="ECO:0000259" key="1">
    <source>
        <dbReference type="Pfam" id="PF07969"/>
    </source>
</evidence>
<evidence type="ECO:0000313" key="3">
    <source>
        <dbReference type="Proteomes" id="UP000533476"/>
    </source>
</evidence>
<dbReference type="Pfam" id="PF07969">
    <property type="entry name" value="Amidohydro_3"/>
    <property type="match status" value="1"/>
</dbReference>
<dbReference type="PANTHER" id="PTHR22642:SF2">
    <property type="entry name" value="PROTEIN LONG AFTER FAR-RED 3"/>
    <property type="match status" value="1"/>
</dbReference>
<feature type="domain" description="Amidohydrolase 3" evidence="1">
    <location>
        <begin position="43"/>
        <end position="502"/>
    </location>
</feature>
<dbReference type="InterPro" id="IPR032466">
    <property type="entry name" value="Metal_Hydrolase"/>
</dbReference>
<proteinExistence type="predicted"/>
<dbReference type="Gene3D" id="3.20.20.140">
    <property type="entry name" value="Metal-dependent hydrolases"/>
    <property type="match status" value="1"/>
</dbReference>
<keyword evidence="3" id="KW-1185">Reference proteome</keyword>
<dbReference type="InterPro" id="IPR013108">
    <property type="entry name" value="Amidohydro_3"/>
</dbReference>
<dbReference type="Gene3D" id="2.30.40.10">
    <property type="entry name" value="Urease, subunit C, domain 1"/>
    <property type="match status" value="1"/>
</dbReference>
<keyword evidence="2" id="KW-0378">Hydrolase</keyword>
<dbReference type="CDD" id="cd01300">
    <property type="entry name" value="YtcJ_like"/>
    <property type="match status" value="1"/>
</dbReference>